<evidence type="ECO:0000256" key="1">
    <source>
        <dbReference type="ARBA" id="ARBA00006479"/>
    </source>
</evidence>
<dbReference type="Proteomes" id="UP000320216">
    <property type="component" value="Chromosome"/>
</dbReference>
<dbReference type="OrthoDB" id="3534172at2"/>
<dbReference type="InterPro" id="IPR036390">
    <property type="entry name" value="WH_DNA-bd_sf"/>
</dbReference>
<dbReference type="InterPro" id="IPR043129">
    <property type="entry name" value="ATPase_NBD"/>
</dbReference>
<dbReference type="Gene3D" id="1.10.10.10">
    <property type="entry name" value="Winged helix-like DNA-binding domain superfamily/Winged helix DNA-binding domain"/>
    <property type="match status" value="1"/>
</dbReference>
<reference evidence="2 3" key="1">
    <citation type="submission" date="2019-07" db="EMBL/GenBank/DDBJ databases">
        <title>Full genome sequence of Humibacter sp. WJ7-1.</title>
        <authorList>
            <person name="Im W.-T."/>
        </authorList>
    </citation>
    <scope>NUCLEOTIDE SEQUENCE [LARGE SCALE GENOMIC DNA]</scope>
    <source>
        <strain evidence="2 3">WJ7-1</strain>
    </source>
</reference>
<organism evidence="2 3">
    <name type="scientific">Humibacter ginsenosidimutans</name>
    <dbReference type="NCBI Taxonomy" id="2599293"/>
    <lineage>
        <taxon>Bacteria</taxon>
        <taxon>Bacillati</taxon>
        <taxon>Actinomycetota</taxon>
        <taxon>Actinomycetes</taxon>
        <taxon>Micrococcales</taxon>
        <taxon>Microbacteriaceae</taxon>
        <taxon>Humibacter</taxon>
    </lineage>
</organism>
<dbReference type="SUPFAM" id="SSF53067">
    <property type="entry name" value="Actin-like ATPase domain"/>
    <property type="match status" value="1"/>
</dbReference>
<proteinExistence type="inferred from homology"/>
<gene>
    <name evidence="2" type="ORF">FPZ11_12045</name>
</gene>
<keyword evidence="3" id="KW-1185">Reference proteome</keyword>
<dbReference type="InterPro" id="IPR036388">
    <property type="entry name" value="WH-like_DNA-bd_sf"/>
</dbReference>
<accession>A0A5B8M700</accession>
<dbReference type="PANTHER" id="PTHR18964">
    <property type="entry name" value="ROK (REPRESSOR, ORF, KINASE) FAMILY"/>
    <property type="match status" value="1"/>
</dbReference>
<dbReference type="EMBL" id="CP042305">
    <property type="protein sequence ID" value="QDZ15392.1"/>
    <property type="molecule type" value="Genomic_DNA"/>
</dbReference>
<dbReference type="Gene3D" id="3.30.420.40">
    <property type="match status" value="2"/>
</dbReference>
<dbReference type="SUPFAM" id="SSF46785">
    <property type="entry name" value="Winged helix' DNA-binding domain"/>
    <property type="match status" value="1"/>
</dbReference>
<comment type="similarity">
    <text evidence="1">Belongs to the ROK (NagC/XylR) family.</text>
</comment>
<dbReference type="Pfam" id="PF00480">
    <property type="entry name" value="ROK"/>
    <property type="match status" value="1"/>
</dbReference>
<evidence type="ECO:0000313" key="2">
    <source>
        <dbReference type="EMBL" id="QDZ15392.1"/>
    </source>
</evidence>
<sequence>MPSARSTTVRDLRRSNRARTLWELYLNGPLTYQGVARAAGVSLATVSNVMSDLVRTGCVAEVGSEESNGGRPRGLFHINPDFGHVIGVDVGETAVMVELFDLGMRVRASHRSVTEDARLSPDDLVDHVIEGIDAVVAEAGIDEESILGVGVGVPGLVERVPVDAAAGDPDTPCPGDTEAVLYGQSIGWGDVPIERMLRARTSLPLLVDNGANTLGQAERWFGAARGSDNAVVVLLGSGVGASIARGGEGGASFAGELGHTTVVAGGKQCVCGARGCLEAYAGADAIVATYDRLTERDQATSPSDVEDRMRAILAADDSDPAAAQAIDELVDYLGAGLGTIVNLFTPDRIVLGGWLGDALGQGLLERIHAAIGRTALARPFERVASVPAALGTDAVALGAATLPVAEFLGSGGVERVLPLHGSATA</sequence>
<dbReference type="RefSeq" id="WP_146321226.1">
    <property type="nucleotide sequence ID" value="NZ_CP042305.1"/>
</dbReference>
<protein>
    <submittedName>
        <fullName evidence="2">ROK family transcriptional regulator</fullName>
    </submittedName>
</protein>
<evidence type="ECO:0000313" key="3">
    <source>
        <dbReference type="Proteomes" id="UP000320216"/>
    </source>
</evidence>
<name>A0A5B8M700_9MICO</name>
<dbReference type="AlphaFoldDB" id="A0A5B8M700"/>
<dbReference type="InterPro" id="IPR000600">
    <property type="entry name" value="ROK"/>
</dbReference>
<dbReference type="PANTHER" id="PTHR18964:SF149">
    <property type="entry name" value="BIFUNCTIONAL UDP-N-ACETYLGLUCOSAMINE 2-EPIMERASE_N-ACETYLMANNOSAMINE KINASE"/>
    <property type="match status" value="1"/>
</dbReference>
<dbReference type="KEGG" id="huw:FPZ11_12045"/>